<dbReference type="Gene3D" id="3.30.559.10">
    <property type="entry name" value="Chloramphenicol acetyltransferase-like domain"/>
    <property type="match status" value="1"/>
</dbReference>
<gene>
    <name evidence="2" type="ORF">FHX71_003563</name>
</gene>
<proteinExistence type="predicted"/>
<dbReference type="InterPro" id="IPR023213">
    <property type="entry name" value="CAT-like_dom_sf"/>
</dbReference>
<feature type="region of interest" description="Disordered" evidence="1">
    <location>
        <begin position="208"/>
        <end position="300"/>
    </location>
</feature>
<keyword evidence="3" id="KW-1185">Reference proteome</keyword>
<feature type="compositionally biased region" description="Low complexity" evidence="1">
    <location>
        <begin position="260"/>
        <end position="300"/>
    </location>
</feature>
<comment type="caution">
    <text evidence="2">The sequence shown here is derived from an EMBL/GenBank/DDBJ whole genome shotgun (WGS) entry which is preliminary data.</text>
</comment>
<evidence type="ECO:0000256" key="1">
    <source>
        <dbReference type="SAM" id="MobiDB-lite"/>
    </source>
</evidence>
<accession>A0A7W3JB32</accession>
<sequence length="531" mass="53493">MTEPPPALRLQFADDMFLRRHEGATSPAVNQVLWRLDGPFDAARLRDLAEHLAAGALHRRVVRSRVPGARHRWAPAGTLPVLDLQTAAVPEGGVGAWAQAQADVPLDPARGLSWRISAADVAGRPGGRPGAGGPVAGSIVSLTCAHAVADGAALIDAVVRAATHAEPLAVPVPERGSRALLADAADAAAQAAAVARWARDKARATAQAAAREVAPQGARAQVSGGTVHEPVPPPPPEMGLPAGPGGPGGPGGPAGPGAGAPPATRLMPAVPGRPGTAPGGAPVASGAPAEPGAVVAPAAPGPADDPAWRVPVLHVELPADQVTQAAAAHGGTPNTWFVAFLARLVHATGRFPGEPVPVALPVSTRGADDPRANSTKIARVTIPADVLAHRDLSWVRAAAKEAYTAVGQTEPGVAPVPLELVQMLPDNLVSRLPQPPVAAALASNLGRPPEGYTQAAGGPVRAVATLSHYQGASSAELRAAGGGLVAFCTTAGRTTTLSVAALDPDRVPDAAALRRLVLAEAEAWKLPAAPW</sequence>
<dbReference type="AlphaFoldDB" id="A0A7W3JB32"/>
<dbReference type="RefSeq" id="WP_182618853.1">
    <property type="nucleotide sequence ID" value="NZ_JACGWV010000002.1"/>
</dbReference>
<feature type="compositionally biased region" description="Gly residues" evidence="1">
    <location>
        <begin position="242"/>
        <end position="258"/>
    </location>
</feature>
<evidence type="ECO:0008006" key="4">
    <source>
        <dbReference type="Google" id="ProtNLM"/>
    </source>
</evidence>
<dbReference type="SUPFAM" id="SSF52777">
    <property type="entry name" value="CoA-dependent acyltransferases"/>
    <property type="match status" value="1"/>
</dbReference>
<evidence type="ECO:0000313" key="3">
    <source>
        <dbReference type="Proteomes" id="UP000540568"/>
    </source>
</evidence>
<evidence type="ECO:0000313" key="2">
    <source>
        <dbReference type="EMBL" id="MBA8809587.1"/>
    </source>
</evidence>
<organism evidence="2 3">
    <name type="scientific">Promicromonospora sukumoe</name>
    <dbReference type="NCBI Taxonomy" id="88382"/>
    <lineage>
        <taxon>Bacteria</taxon>
        <taxon>Bacillati</taxon>
        <taxon>Actinomycetota</taxon>
        <taxon>Actinomycetes</taxon>
        <taxon>Micrococcales</taxon>
        <taxon>Promicromonosporaceae</taxon>
        <taxon>Promicromonospora</taxon>
    </lineage>
</organism>
<feature type="compositionally biased region" description="Low complexity" evidence="1">
    <location>
        <begin position="208"/>
        <end position="220"/>
    </location>
</feature>
<dbReference type="Proteomes" id="UP000540568">
    <property type="component" value="Unassembled WGS sequence"/>
</dbReference>
<dbReference type="EMBL" id="JACGWV010000002">
    <property type="protein sequence ID" value="MBA8809587.1"/>
    <property type="molecule type" value="Genomic_DNA"/>
</dbReference>
<name>A0A7W3JB32_9MICO</name>
<protein>
    <recommendedName>
        <fullName evidence="4">Condensation domain-containing protein</fullName>
    </recommendedName>
</protein>
<reference evidence="2 3" key="1">
    <citation type="submission" date="2020-07" db="EMBL/GenBank/DDBJ databases">
        <title>Sequencing the genomes of 1000 actinobacteria strains.</title>
        <authorList>
            <person name="Klenk H.-P."/>
        </authorList>
    </citation>
    <scope>NUCLEOTIDE SEQUENCE [LARGE SCALE GENOMIC DNA]</scope>
    <source>
        <strain evidence="2 3">DSM 44121</strain>
    </source>
</reference>